<sequence length="53" mass="6040">MCVVCALYVCTFLMITRCYFSNPCMKNKSVRNACLFICINLVCKSVVSRKSCM</sequence>
<dbReference type="AlphaFoldDB" id="A0A2P4P2I4"/>
<gene>
    <name evidence="2" type="ORF">GLOIN_2v1720756</name>
</gene>
<organism evidence="2 3">
    <name type="scientific">Rhizophagus irregularis (strain DAOM 181602 / DAOM 197198 / MUCL 43194)</name>
    <name type="common">Arbuscular mycorrhizal fungus</name>
    <name type="synonym">Glomus intraradices</name>
    <dbReference type="NCBI Taxonomy" id="747089"/>
    <lineage>
        <taxon>Eukaryota</taxon>
        <taxon>Fungi</taxon>
        <taxon>Fungi incertae sedis</taxon>
        <taxon>Mucoromycota</taxon>
        <taxon>Glomeromycotina</taxon>
        <taxon>Glomeromycetes</taxon>
        <taxon>Glomerales</taxon>
        <taxon>Glomeraceae</taxon>
        <taxon>Rhizophagus</taxon>
    </lineage>
</organism>
<keyword evidence="1" id="KW-0732">Signal</keyword>
<feature type="signal peptide" evidence="1">
    <location>
        <begin position="1"/>
        <end position="21"/>
    </location>
</feature>
<dbReference type="EMBL" id="AUPC02000440">
    <property type="protein sequence ID" value="POG59603.1"/>
    <property type="molecule type" value="Genomic_DNA"/>
</dbReference>
<keyword evidence="3" id="KW-1185">Reference proteome</keyword>
<accession>A0A2P4P2I4</accession>
<evidence type="ECO:0000313" key="2">
    <source>
        <dbReference type="EMBL" id="POG59603.1"/>
    </source>
</evidence>
<proteinExistence type="predicted"/>
<evidence type="ECO:0000313" key="3">
    <source>
        <dbReference type="Proteomes" id="UP000018888"/>
    </source>
</evidence>
<protein>
    <submittedName>
        <fullName evidence="2">Uncharacterized protein</fullName>
    </submittedName>
</protein>
<reference evidence="2 3" key="2">
    <citation type="journal article" date="2018" name="New Phytol.">
        <title>High intraspecific genome diversity in the model arbuscular mycorrhizal symbiont Rhizophagus irregularis.</title>
        <authorList>
            <person name="Chen E.C.H."/>
            <person name="Morin E."/>
            <person name="Beaudet D."/>
            <person name="Noel J."/>
            <person name="Yildirir G."/>
            <person name="Ndikumana S."/>
            <person name="Charron P."/>
            <person name="St-Onge C."/>
            <person name="Giorgi J."/>
            <person name="Kruger M."/>
            <person name="Marton T."/>
            <person name="Ropars J."/>
            <person name="Grigoriev I.V."/>
            <person name="Hainaut M."/>
            <person name="Henrissat B."/>
            <person name="Roux C."/>
            <person name="Martin F."/>
            <person name="Corradi N."/>
        </authorList>
    </citation>
    <scope>NUCLEOTIDE SEQUENCE [LARGE SCALE GENOMIC DNA]</scope>
    <source>
        <strain evidence="2 3">DAOM 197198</strain>
    </source>
</reference>
<reference evidence="2 3" key="1">
    <citation type="journal article" date="2013" name="Proc. Natl. Acad. Sci. U.S.A.">
        <title>Genome of an arbuscular mycorrhizal fungus provides insight into the oldest plant symbiosis.</title>
        <authorList>
            <person name="Tisserant E."/>
            <person name="Malbreil M."/>
            <person name="Kuo A."/>
            <person name="Kohler A."/>
            <person name="Symeonidi A."/>
            <person name="Balestrini R."/>
            <person name="Charron P."/>
            <person name="Duensing N."/>
            <person name="Frei Dit Frey N."/>
            <person name="Gianinazzi-Pearson V."/>
            <person name="Gilbert L.B."/>
            <person name="Handa Y."/>
            <person name="Herr J.R."/>
            <person name="Hijri M."/>
            <person name="Koul R."/>
            <person name="Kawaguchi M."/>
            <person name="Krajinski F."/>
            <person name="Lammers P.J."/>
            <person name="Masclaux F.G."/>
            <person name="Murat C."/>
            <person name="Morin E."/>
            <person name="Ndikumana S."/>
            <person name="Pagni M."/>
            <person name="Petitpierre D."/>
            <person name="Requena N."/>
            <person name="Rosikiewicz P."/>
            <person name="Riley R."/>
            <person name="Saito K."/>
            <person name="San Clemente H."/>
            <person name="Shapiro H."/>
            <person name="van Tuinen D."/>
            <person name="Becard G."/>
            <person name="Bonfante P."/>
            <person name="Paszkowski U."/>
            <person name="Shachar-Hill Y.Y."/>
            <person name="Tuskan G.A."/>
            <person name="Young P.W."/>
            <person name="Sanders I.R."/>
            <person name="Henrissat B."/>
            <person name="Rensing S.A."/>
            <person name="Grigoriev I.V."/>
            <person name="Corradi N."/>
            <person name="Roux C."/>
            <person name="Martin F."/>
        </authorList>
    </citation>
    <scope>NUCLEOTIDE SEQUENCE [LARGE SCALE GENOMIC DNA]</scope>
    <source>
        <strain evidence="2 3">DAOM 197198</strain>
    </source>
</reference>
<dbReference type="Proteomes" id="UP000018888">
    <property type="component" value="Unassembled WGS sequence"/>
</dbReference>
<comment type="caution">
    <text evidence="2">The sequence shown here is derived from an EMBL/GenBank/DDBJ whole genome shotgun (WGS) entry which is preliminary data.</text>
</comment>
<evidence type="ECO:0000256" key="1">
    <source>
        <dbReference type="SAM" id="SignalP"/>
    </source>
</evidence>
<feature type="chain" id="PRO_5015125401" evidence="1">
    <location>
        <begin position="22"/>
        <end position="53"/>
    </location>
</feature>
<name>A0A2P4P2I4_RHIID</name>